<organism evidence="2 3">
    <name type="scientific">Sphingomonas arantia</name>
    <dbReference type="NCBI Taxonomy" id="1460676"/>
    <lineage>
        <taxon>Bacteria</taxon>
        <taxon>Pseudomonadati</taxon>
        <taxon>Pseudomonadota</taxon>
        <taxon>Alphaproteobacteria</taxon>
        <taxon>Sphingomonadales</taxon>
        <taxon>Sphingomonadaceae</taxon>
        <taxon>Sphingomonas</taxon>
    </lineage>
</organism>
<reference evidence="3" key="1">
    <citation type="journal article" date="2019" name="Int. J. Syst. Evol. Microbiol.">
        <title>The Global Catalogue of Microorganisms (GCM) 10K type strain sequencing project: providing services to taxonomists for standard genome sequencing and annotation.</title>
        <authorList>
            <consortium name="The Broad Institute Genomics Platform"/>
            <consortium name="The Broad Institute Genome Sequencing Center for Infectious Disease"/>
            <person name="Wu L."/>
            <person name="Ma J."/>
        </authorList>
    </citation>
    <scope>NUCLEOTIDE SEQUENCE [LARGE SCALE GENOMIC DNA]</scope>
    <source>
        <strain evidence="3">CGMCC 1.12702</strain>
    </source>
</reference>
<dbReference type="RefSeq" id="WP_380929329.1">
    <property type="nucleotide sequence ID" value="NZ_JBHUGS010000002.1"/>
</dbReference>
<comment type="caution">
    <text evidence="2">The sequence shown here is derived from an EMBL/GenBank/DDBJ whole genome shotgun (WGS) entry which is preliminary data.</text>
</comment>
<feature type="chain" id="PRO_5047344635" description="DUF4402 domain-containing protein" evidence="1">
    <location>
        <begin position="24"/>
        <end position="176"/>
    </location>
</feature>
<proteinExistence type="predicted"/>
<accession>A0ABW4TXZ0</accession>
<name>A0ABW4TXZ0_9SPHN</name>
<keyword evidence="1" id="KW-0732">Signal</keyword>
<feature type="signal peptide" evidence="1">
    <location>
        <begin position="1"/>
        <end position="23"/>
    </location>
</feature>
<gene>
    <name evidence="2" type="ORF">ACFSGX_09290</name>
</gene>
<evidence type="ECO:0008006" key="4">
    <source>
        <dbReference type="Google" id="ProtNLM"/>
    </source>
</evidence>
<dbReference type="EMBL" id="JBHUGS010000002">
    <property type="protein sequence ID" value="MFD1950958.1"/>
    <property type="molecule type" value="Genomic_DNA"/>
</dbReference>
<sequence length="176" mass="18384">MTGRATLAAVGTVLAMLAGPATASPLTFARGVRIVTPPTNGLAPRILPGTQVDYEINVTNQLDLFVSGARGVTIEETVSAKTRMQVTSLGTNGSPVQFEDGSLLGTGLLGSGATFGFVSLASETDGLEFTNGTAWGYIPRPDADGYDPAVRGFRVKLGGTHIAGRTFRLRYRVLIP</sequence>
<evidence type="ECO:0000313" key="2">
    <source>
        <dbReference type="EMBL" id="MFD1950958.1"/>
    </source>
</evidence>
<evidence type="ECO:0000256" key="1">
    <source>
        <dbReference type="SAM" id="SignalP"/>
    </source>
</evidence>
<evidence type="ECO:0000313" key="3">
    <source>
        <dbReference type="Proteomes" id="UP001597400"/>
    </source>
</evidence>
<dbReference type="Proteomes" id="UP001597400">
    <property type="component" value="Unassembled WGS sequence"/>
</dbReference>
<keyword evidence="3" id="KW-1185">Reference proteome</keyword>
<protein>
    <recommendedName>
        <fullName evidence="4">DUF4402 domain-containing protein</fullName>
    </recommendedName>
</protein>